<evidence type="ECO:0000313" key="3">
    <source>
        <dbReference type="Proteomes" id="UP000797356"/>
    </source>
</evidence>
<dbReference type="EMBL" id="CM017873">
    <property type="protein sequence ID" value="KAG1331360.1"/>
    <property type="molecule type" value="Genomic_DNA"/>
</dbReference>
<reference evidence="2" key="1">
    <citation type="journal article" date="2017" name="Gigascience">
        <title>The genome draft of coconut (Cocos nucifera).</title>
        <authorList>
            <person name="Xiao Y."/>
            <person name="Xu P."/>
            <person name="Fan H."/>
            <person name="Baudouin L."/>
            <person name="Xia W."/>
            <person name="Bocs S."/>
            <person name="Xu J."/>
            <person name="Li Q."/>
            <person name="Guo A."/>
            <person name="Zhou L."/>
            <person name="Li J."/>
            <person name="Wu Y."/>
            <person name="Ma Z."/>
            <person name="Armero A."/>
            <person name="Issali A.E."/>
            <person name="Liu N."/>
            <person name="Peng M."/>
            <person name="Yang Y."/>
        </authorList>
    </citation>
    <scope>NUCLEOTIDE SEQUENCE</scope>
    <source>
        <tissue evidence="2">Spear leaf of Hainan Tall coconut</tissue>
    </source>
</reference>
<dbReference type="AlphaFoldDB" id="A0A8K0I046"/>
<feature type="compositionally biased region" description="Basic and acidic residues" evidence="1">
    <location>
        <begin position="987"/>
        <end position="1003"/>
    </location>
</feature>
<feature type="compositionally biased region" description="Basic residues" evidence="1">
    <location>
        <begin position="558"/>
        <end position="567"/>
    </location>
</feature>
<feature type="compositionally biased region" description="Polar residues" evidence="1">
    <location>
        <begin position="362"/>
        <end position="371"/>
    </location>
</feature>
<organism evidence="2 3">
    <name type="scientific">Cocos nucifera</name>
    <name type="common">Coconut palm</name>
    <dbReference type="NCBI Taxonomy" id="13894"/>
    <lineage>
        <taxon>Eukaryota</taxon>
        <taxon>Viridiplantae</taxon>
        <taxon>Streptophyta</taxon>
        <taxon>Embryophyta</taxon>
        <taxon>Tracheophyta</taxon>
        <taxon>Spermatophyta</taxon>
        <taxon>Magnoliopsida</taxon>
        <taxon>Liliopsida</taxon>
        <taxon>Arecaceae</taxon>
        <taxon>Arecoideae</taxon>
        <taxon>Cocoseae</taxon>
        <taxon>Attaleinae</taxon>
        <taxon>Cocos</taxon>
    </lineage>
</organism>
<keyword evidence="3" id="KW-1185">Reference proteome</keyword>
<feature type="region of interest" description="Disordered" evidence="1">
    <location>
        <begin position="731"/>
        <end position="750"/>
    </location>
</feature>
<feature type="compositionally biased region" description="Basic and acidic residues" evidence="1">
    <location>
        <begin position="261"/>
        <end position="274"/>
    </location>
</feature>
<gene>
    <name evidence="2" type="ORF">COCNU_02G013280</name>
</gene>
<feature type="region of interest" description="Disordered" evidence="1">
    <location>
        <begin position="1133"/>
        <end position="1182"/>
    </location>
</feature>
<feature type="compositionally biased region" description="Polar residues" evidence="1">
    <location>
        <begin position="907"/>
        <end position="924"/>
    </location>
</feature>
<comment type="caution">
    <text evidence="2">The sequence shown here is derived from an EMBL/GenBank/DDBJ whole genome shotgun (WGS) entry which is preliminary data.</text>
</comment>
<name>A0A8K0I046_COCNU</name>
<feature type="compositionally biased region" description="Basic and acidic residues" evidence="1">
    <location>
        <begin position="670"/>
        <end position="691"/>
    </location>
</feature>
<feature type="region of interest" description="Disordered" evidence="1">
    <location>
        <begin position="210"/>
        <end position="230"/>
    </location>
</feature>
<feature type="region of interest" description="Disordered" evidence="1">
    <location>
        <begin position="552"/>
        <end position="581"/>
    </location>
</feature>
<feature type="compositionally biased region" description="Basic residues" evidence="1">
    <location>
        <begin position="640"/>
        <end position="652"/>
    </location>
</feature>
<feature type="compositionally biased region" description="Basic residues" evidence="1">
    <location>
        <begin position="342"/>
        <end position="351"/>
    </location>
</feature>
<feature type="region of interest" description="Disordered" evidence="1">
    <location>
        <begin position="825"/>
        <end position="844"/>
    </location>
</feature>
<accession>A0A8K0I046</accession>
<feature type="compositionally biased region" description="Polar residues" evidence="1">
    <location>
        <begin position="966"/>
        <end position="981"/>
    </location>
</feature>
<reference evidence="2" key="2">
    <citation type="submission" date="2019-07" db="EMBL/GenBank/DDBJ databases">
        <authorList>
            <person name="Yang Y."/>
            <person name="Bocs S."/>
            <person name="Baudouin L."/>
        </authorList>
    </citation>
    <scope>NUCLEOTIDE SEQUENCE</scope>
    <source>
        <tissue evidence="2">Spear leaf of Hainan Tall coconut</tissue>
    </source>
</reference>
<feature type="region of interest" description="Disordered" evidence="1">
    <location>
        <begin position="639"/>
        <end position="710"/>
    </location>
</feature>
<sequence>MVVFPDDSVADLRRKIKIEHALCFPNVGEITILAIKVKRRSSFYNLSSSMLVRSAFNGIKGTWFLHIDAAPVSTMKNQAGIAENVVSENVEQSQKHVQLHAEPNASASPGHCSDKLQGVVDERQSLLETSLDRLVNHGNSSLPNASNCQIENLHGSSHGQMGTGDTNVDVSKGLSLREKGVSRLDRVPNVTDMHEEVGLHVQSKTDLVVGQEEDGGEKGSENPDVVSGVGDASIFATKKEKTRKRHNVPVNNLILDGDSEHLSQEKKMRNKENDGSFMELPLEDPAIGNNFERPAYEKETPRLENAPAQTNSQGKHLAFSDVLSGKLLQGDSVPETLVDDKRKKKKRKKSSKSHDEVEPAVPSNNGDTSLSHGMEEPHTKIGPYDNSVDVTGTVIPVGEQAVEGNAKEAGVNNYKTLTKEPDAAVHTEEATKNAADENREVLLDHSHTEWSKEPNVLDGLKVAASPTNLSGVDEVPTNSLHSRKMSKNDLLKTMSSKFDPAHPSDHVNKENIGEAFGGNCMDLHEESDAAAFLKELRDPNKLANLDVKVPSGTDIRSAHGRRKKKTKKTEFTSPQPDKNGIAHCSGDQVTEENCKETFGDTHRELGKEYEGATVLIEATAHENSALVDSGVLSNIDEKRSCRKRKKSAKSKLKNHEFAQQESAHSLGKGPVKERATETLEINHKDLGKESKTTTSHGEPVALESPSKVDFVMPSNNNDKISHHRKKKLAKSEVFSNMSSNHDLSSRDQSTRENFEKAFGTTHKDSGNESNATMLPDDGSQNVSHGNIYKLDSTWLFNDSSNKHETTHLSAKNITQENRKELLGNTHENSGKKVGQNLTHKSSADSIGVNEHIDLPGYGSGKTNFIDSSLPKVVEHEHVLSAKELPLKETETEKLYKEKSKKKRKSIMLSQDSTADMVNPSSSSEQHMHKRKYQDADPGNHFLTDSMIQLADKEVKTKKVHNEKTIGRSSKSSVNFGDTSSILIPPQKSHDDSGPEKKLQEYKSDTSCQVFPSRNEHSKHVHHPKQKSSLSDGKLKSHNHQDCIAILHSLDDVPPPENLTTVIRGSAVGAPSTQSDSADAVAHLVASSDSTEDIQHPTKRYRVAVRKVPSKRFGKALTNSKQEKPLFATSSAIFDDATSGSSDGEFVISNREDPMKAASDNSSMSADSDGDLEETEIPGIGDS</sequence>
<proteinExistence type="predicted"/>
<feature type="compositionally biased region" description="Low complexity" evidence="1">
    <location>
        <begin position="1156"/>
        <end position="1166"/>
    </location>
</feature>
<dbReference type="Proteomes" id="UP000797356">
    <property type="component" value="Chromosome 2"/>
</dbReference>
<feature type="region of interest" description="Disordered" evidence="1">
    <location>
        <begin position="333"/>
        <end position="386"/>
    </location>
</feature>
<feature type="compositionally biased region" description="Polar residues" evidence="1">
    <location>
        <begin position="733"/>
        <end position="742"/>
    </location>
</feature>
<dbReference type="OrthoDB" id="1093005at2759"/>
<feature type="compositionally biased region" description="Basic residues" evidence="1">
    <location>
        <begin position="1016"/>
        <end position="1025"/>
    </location>
</feature>
<evidence type="ECO:0000256" key="1">
    <source>
        <dbReference type="SAM" id="MobiDB-lite"/>
    </source>
</evidence>
<protein>
    <submittedName>
        <fullName evidence="2">Dentin sialophosphoprotein</fullName>
    </submittedName>
</protein>
<feature type="compositionally biased region" description="Basic and acidic residues" evidence="1">
    <location>
        <begin position="955"/>
        <end position="965"/>
    </location>
</feature>
<evidence type="ECO:0000313" key="2">
    <source>
        <dbReference type="EMBL" id="KAG1331360.1"/>
    </source>
</evidence>
<feature type="region of interest" description="Disordered" evidence="1">
    <location>
        <begin position="894"/>
        <end position="941"/>
    </location>
</feature>
<feature type="region of interest" description="Disordered" evidence="1">
    <location>
        <begin position="955"/>
        <end position="1036"/>
    </location>
</feature>
<feature type="compositionally biased region" description="Polar residues" evidence="1">
    <location>
        <begin position="835"/>
        <end position="844"/>
    </location>
</feature>
<feature type="region of interest" description="Disordered" evidence="1">
    <location>
        <begin position="261"/>
        <end position="289"/>
    </location>
</feature>